<accession>A0AAN7XWW5</accession>
<organism evidence="1 2">
    <name type="scientific">Eleginops maclovinus</name>
    <name type="common">Patagonian blennie</name>
    <name type="synonym">Eleginus maclovinus</name>
    <dbReference type="NCBI Taxonomy" id="56733"/>
    <lineage>
        <taxon>Eukaryota</taxon>
        <taxon>Metazoa</taxon>
        <taxon>Chordata</taxon>
        <taxon>Craniata</taxon>
        <taxon>Vertebrata</taxon>
        <taxon>Euteleostomi</taxon>
        <taxon>Actinopterygii</taxon>
        <taxon>Neopterygii</taxon>
        <taxon>Teleostei</taxon>
        <taxon>Neoteleostei</taxon>
        <taxon>Acanthomorphata</taxon>
        <taxon>Eupercaria</taxon>
        <taxon>Perciformes</taxon>
        <taxon>Notothenioidei</taxon>
        <taxon>Eleginopidae</taxon>
        <taxon>Eleginops</taxon>
    </lineage>
</organism>
<evidence type="ECO:0000313" key="2">
    <source>
        <dbReference type="Proteomes" id="UP001346869"/>
    </source>
</evidence>
<reference evidence="1 2" key="1">
    <citation type="journal article" date="2023" name="Genes (Basel)">
        <title>Chromosome-Level Genome Assembly and Circadian Gene Repertoire of the Patagonia Blennie Eleginops maclovinus-The Closest Ancestral Proxy of Antarctic Cryonotothenioids.</title>
        <authorList>
            <person name="Cheng C.C."/>
            <person name="Rivera-Colon A.G."/>
            <person name="Minhas B.F."/>
            <person name="Wilson L."/>
            <person name="Rayamajhi N."/>
            <person name="Vargas-Chacoff L."/>
            <person name="Catchen J.M."/>
        </authorList>
    </citation>
    <scope>NUCLEOTIDE SEQUENCE [LARGE SCALE GENOMIC DNA]</scope>
    <source>
        <strain evidence="1">JMC-PN-2008</strain>
    </source>
</reference>
<name>A0AAN7XWW5_ELEMC</name>
<dbReference type="AlphaFoldDB" id="A0AAN7XWW5"/>
<gene>
    <name evidence="1" type="ORF">PBY51_012117</name>
</gene>
<dbReference type="EMBL" id="JAUZQC010000008">
    <property type="protein sequence ID" value="KAK5867647.1"/>
    <property type="molecule type" value="Genomic_DNA"/>
</dbReference>
<protein>
    <submittedName>
        <fullName evidence="1">Uncharacterized protein</fullName>
    </submittedName>
</protein>
<evidence type="ECO:0000313" key="1">
    <source>
        <dbReference type="EMBL" id="KAK5867647.1"/>
    </source>
</evidence>
<sequence>MGHNGLALLKDSFILEKGTVEGDRERGALVPPLLSHGGHRHDISGLKELAFWKCPLPSLPHYTRIPPPILTPSLLFSPMPVWMQRLAGHVGATAAVCV</sequence>
<comment type="caution">
    <text evidence="1">The sequence shown here is derived from an EMBL/GenBank/DDBJ whole genome shotgun (WGS) entry which is preliminary data.</text>
</comment>
<dbReference type="Proteomes" id="UP001346869">
    <property type="component" value="Unassembled WGS sequence"/>
</dbReference>
<proteinExistence type="predicted"/>
<reference evidence="1 2" key="2">
    <citation type="journal article" date="2023" name="Mol. Biol. Evol.">
        <title>Genomics of Secondarily Temperate Adaptation in the Only Non-Antarctic Icefish.</title>
        <authorList>
            <person name="Rivera-Colon A.G."/>
            <person name="Rayamajhi N."/>
            <person name="Minhas B.F."/>
            <person name="Madrigal G."/>
            <person name="Bilyk K.T."/>
            <person name="Yoon V."/>
            <person name="Hune M."/>
            <person name="Gregory S."/>
            <person name="Cheng C.H.C."/>
            <person name="Catchen J.M."/>
        </authorList>
    </citation>
    <scope>NUCLEOTIDE SEQUENCE [LARGE SCALE GENOMIC DNA]</scope>
    <source>
        <strain evidence="1">JMC-PN-2008</strain>
    </source>
</reference>
<keyword evidence="2" id="KW-1185">Reference proteome</keyword>